<keyword evidence="1" id="KW-0732">Signal</keyword>
<protein>
    <submittedName>
        <fullName evidence="3">Thioredoxin-related protein</fullName>
    </submittedName>
</protein>
<dbReference type="Proteomes" id="UP001204798">
    <property type="component" value="Unassembled WGS sequence"/>
</dbReference>
<sequence>MVRQLVLAVSVLLLCSLSLKGQNRPANPASLDELVLTVIAPDGESSVALREIFTKHRQVILNFVSARCPYSRRQIEGIRKALNAQSDGKASEKVSAPVLIVFVDKSLAKIRQAIQVKRLPAQVVWDKGGKLFDRLKVKTTPTVAVVAEGGRQVAVYEGFFPPDPNEYSKFFARLLKAVAQGSPLPPRPVQLPSVVSSSGGSSCTPAG</sequence>
<proteinExistence type="predicted"/>
<feature type="signal peptide" evidence="1">
    <location>
        <begin position="1"/>
        <end position="21"/>
    </location>
</feature>
<gene>
    <name evidence="3" type="ORF">M2350_002933</name>
</gene>
<accession>A0ABT2ERB3</accession>
<dbReference type="EMBL" id="JANUCP010000005">
    <property type="protein sequence ID" value="MCS3920504.1"/>
    <property type="molecule type" value="Genomic_DNA"/>
</dbReference>
<reference evidence="3 4" key="1">
    <citation type="submission" date="2022-08" db="EMBL/GenBank/DDBJ databases">
        <title>Bacterial and archaeal communities from various locations to study Microbial Dark Matter (Phase II).</title>
        <authorList>
            <person name="Stepanauskas R."/>
        </authorList>
    </citation>
    <scope>NUCLEOTIDE SEQUENCE [LARGE SCALE GENOMIC DNA]</scope>
    <source>
        <strain evidence="3 4">PD1</strain>
    </source>
</reference>
<evidence type="ECO:0000313" key="3">
    <source>
        <dbReference type="EMBL" id="MCS3920504.1"/>
    </source>
</evidence>
<evidence type="ECO:0000256" key="1">
    <source>
        <dbReference type="SAM" id="SignalP"/>
    </source>
</evidence>
<dbReference type="RefSeq" id="WP_259099875.1">
    <property type="nucleotide sequence ID" value="NZ_CP130454.1"/>
</dbReference>
<evidence type="ECO:0000313" key="4">
    <source>
        <dbReference type="Proteomes" id="UP001204798"/>
    </source>
</evidence>
<keyword evidence="4" id="KW-1185">Reference proteome</keyword>
<feature type="chain" id="PRO_5046074600" evidence="1">
    <location>
        <begin position="22"/>
        <end position="207"/>
    </location>
</feature>
<comment type="caution">
    <text evidence="3">The sequence shown here is derived from an EMBL/GenBank/DDBJ whole genome shotgun (WGS) entry which is preliminary data.</text>
</comment>
<dbReference type="Pfam" id="PF00578">
    <property type="entry name" value="AhpC-TSA"/>
    <property type="match status" value="1"/>
</dbReference>
<organism evidence="3 4">
    <name type="scientific">Candidatus Fervidibacter sacchari</name>
    <dbReference type="NCBI Taxonomy" id="1448929"/>
    <lineage>
        <taxon>Bacteria</taxon>
        <taxon>Candidatus Fervidibacterota</taxon>
        <taxon>Candidatus Fervidibacter</taxon>
    </lineage>
</organism>
<dbReference type="InterPro" id="IPR000866">
    <property type="entry name" value="AhpC/TSA"/>
</dbReference>
<dbReference type="SUPFAM" id="SSF52833">
    <property type="entry name" value="Thioredoxin-like"/>
    <property type="match status" value="1"/>
</dbReference>
<evidence type="ECO:0000259" key="2">
    <source>
        <dbReference type="Pfam" id="PF00578"/>
    </source>
</evidence>
<dbReference type="Gene3D" id="3.40.30.10">
    <property type="entry name" value="Glutaredoxin"/>
    <property type="match status" value="1"/>
</dbReference>
<feature type="domain" description="Alkyl hydroperoxide reductase subunit C/ Thiol specific antioxidant" evidence="2">
    <location>
        <begin position="45"/>
        <end position="147"/>
    </location>
</feature>
<name>A0ABT2ERB3_9BACT</name>
<dbReference type="InterPro" id="IPR036249">
    <property type="entry name" value="Thioredoxin-like_sf"/>
</dbReference>